<keyword evidence="4" id="KW-1185">Reference proteome</keyword>
<evidence type="ECO:0000256" key="1">
    <source>
        <dbReference type="SAM" id="MobiDB-lite"/>
    </source>
</evidence>
<accession>A0ABP1RYB8</accession>
<dbReference type="InterPro" id="IPR013087">
    <property type="entry name" value="Znf_C2H2_type"/>
</dbReference>
<protein>
    <recommendedName>
        <fullName evidence="2">C2H2-type domain-containing protein</fullName>
    </recommendedName>
</protein>
<feature type="domain" description="C2H2-type" evidence="2">
    <location>
        <begin position="55"/>
        <end position="77"/>
    </location>
</feature>
<feature type="region of interest" description="Disordered" evidence="1">
    <location>
        <begin position="28"/>
        <end position="48"/>
    </location>
</feature>
<dbReference type="EMBL" id="CAXLJM020000124">
    <property type="protein sequence ID" value="CAL8138621.1"/>
    <property type="molecule type" value="Genomic_DNA"/>
</dbReference>
<evidence type="ECO:0000259" key="2">
    <source>
        <dbReference type="PROSITE" id="PS00028"/>
    </source>
</evidence>
<organism evidence="3 4">
    <name type="scientific">Orchesella dallaii</name>
    <dbReference type="NCBI Taxonomy" id="48710"/>
    <lineage>
        <taxon>Eukaryota</taxon>
        <taxon>Metazoa</taxon>
        <taxon>Ecdysozoa</taxon>
        <taxon>Arthropoda</taxon>
        <taxon>Hexapoda</taxon>
        <taxon>Collembola</taxon>
        <taxon>Entomobryomorpha</taxon>
        <taxon>Entomobryoidea</taxon>
        <taxon>Orchesellidae</taxon>
        <taxon>Orchesellinae</taxon>
        <taxon>Orchesella</taxon>
    </lineage>
</organism>
<gene>
    <name evidence="3" type="ORF">ODALV1_LOCUS27452</name>
</gene>
<comment type="caution">
    <text evidence="3">The sequence shown here is derived from an EMBL/GenBank/DDBJ whole genome shotgun (WGS) entry which is preliminary data.</text>
</comment>
<proteinExistence type="predicted"/>
<reference evidence="3 4" key="1">
    <citation type="submission" date="2024-08" db="EMBL/GenBank/DDBJ databases">
        <authorList>
            <person name="Cucini C."/>
            <person name="Frati F."/>
        </authorList>
    </citation>
    <scope>NUCLEOTIDE SEQUENCE [LARGE SCALE GENOMIC DNA]</scope>
</reference>
<feature type="region of interest" description="Disordered" evidence="1">
    <location>
        <begin position="109"/>
        <end position="128"/>
    </location>
</feature>
<sequence length="128" mass="14546">MQGGVLRMPKEVQLKLLFKQLYELDRARENNQGPAASSSQSPKPKPAPTPFEYDCIICDDKFANGMEAMNHHSQTGHWKECVIKSNQLRVMERGCWLAHLEECPDCKEFEKKTSAKPKPDTDGRKKVG</sequence>
<evidence type="ECO:0000313" key="4">
    <source>
        <dbReference type="Proteomes" id="UP001642540"/>
    </source>
</evidence>
<name>A0ABP1RYB8_9HEXA</name>
<dbReference type="Proteomes" id="UP001642540">
    <property type="component" value="Unassembled WGS sequence"/>
</dbReference>
<dbReference type="PROSITE" id="PS00028">
    <property type="entry name" value="ZINC_FINGER_C2H2_1"/>
    <property type="match status" value="1"/>
</dbReference>
<evidence type="ECO:0000313" key="3">
    <source>
        <dbReference type="EMBL" id="CAL8138621.1"/>
    </source>
</evidence>